<dbReference type="Proteomes" id="UP000217446">
    <property type="component" value="Unassembled WGS sequence"/>
</dbReference>
<comment type="caution">
    <text evidence="1">The sequence shown here is derived from an EMBL/GenBank/DDBJ whole genome shotgun (WGS) entry which is preliminary data.</text>
</comment>
<dbReference type="RefSeq" id="WP_067360636.1">
    <property type="nucleotide sequence ID" value="NZ_BDQI01000001.1"/>
</dbReference>
<gene>
    <name evidence="1" type="ORF">SO3561_00809</name>
</gene>
<accession>A0A250V5R3</accession>
<evidence type="ECO:0000313" key="2">
    <source>
        <dbReference type="Proteomes" id="UP000217446"/>
    </source>
</evidence>
<keyword evidence="2" id="KW-1185">Reference proteome</keyword>
<name>A0A250V5R3_STROL</name>
<proteinExistence type="predicted"/>
<protein>
    <submittedName>
        <fullName evidence="1">NAD-dependent epimerase</fullName>
    </submittedName>
</protein>
<sequence length="88" mass="9594">MFWPGKIDQPHALHHLPDLARALVMPADNEASWGRAWNLPSPKPLTGRQYAAAAALDGRTRVNAVPKLALRTACLFESVAFVYEGPSS</sequence>
<dbReference type="EMBL" id="BDQI01000001">
    <property type="protein sequence ID" value="GAX49320.1"/>
    <property type="molecule type" value="Genomic_DNA"/>
</dbReference>
<dbReference type="AlphaFoldDB" id="A0A250V5R3"/>
<organism evidence="1 2">
    <name type="scientific">Streptomyces olivochromogenes</name>
    <dbReference type="NCBI Taxonomy" id="1963"/>
    <lineage>
        <taxon>Bacteria</taxon>
        <taxon>Bacillati</taxon>
        <taxon>Actinomycetota</taxon>
        <taxon>Actinomycetes</taxon>
        <taxon>Kitasatosporales</taxon>
        <taxon>Streptomycetaceae</taxon>
        <taxon>Streptomyces</taxon>
    </lineage>
</organism>
<reference evidence="2" key="1">
    <citation type="submission" date="2017-05" db="EMBL/GenBank/DDBJ databases">
        <title>Streptomyces olivochromogenes NBRC 3561 whole genome shotgun sequence.</title>
        <authorList>
            <person name="Dohra H."/>
            <person name="Kodani S."/>
        </authorList>
    </citation>
    <scope>NUCLEOTIDE SEQUENCE [LARGE SCALE GENOMIC DNA]</scope>
    <source>
        <strain evidence="2">NBRC 3561</strain>
    </source>
</reference>
<evidence type="ECO:0000313" key="1">
    <source>
        <dbReference type="EMBL" id="GAX49320.1"/>
    </source>
</evidence>
<dbReference type="STRING" id="1963.AQJ27_01980"/>